<keyword evidence="1" id="KW-0418">Kinase</keyword>
<reference evidence="1 2" key="1">
    <citation type="submission" date="2013-01" db="EMBL/GenBank/DDBJ databases">
        <authorList>
            <person name="Bench S."/>
        </authorList>
    </citation>
    <scope>NUCLEOTIDE SEQUENCE [LARGE SCALE GENOMIC DNA]</scope>
    <source>
        <strain evidence="1 2">WH 0401</strain>
    </source>
</reference>
<organism evidence="1 2">
    <name type="scientific">Crocosphaera watsonii WH 0401</name>
    <dbReference type="NCBI Taxonomy" id="555881"/>
    <lineage>
        <taxon>Bacteria</taxon>
        <taxon>Bacillati</taxon>
        <taxon>Cyanobacteriota</taxon>
        <taxon>Cyanophyceae</taxon>
        <taxon>Oscillatoriophycideae</taxon>
        <taxon>Chroococcales</taxon>
        <taxon>Aphanothecaceae</taxon>
        <taxon>Crocosphaera</taxon>
    </lineage>
</organism>
<dbReference type="RefSeq" id="WP_021835969.1">
    <property type="nucleotide sequence ID" value="NZ_CAQM01000525.1"/>
</dbReference>
<reference evidence="1 2" key="2">
    <citation type="submission" date="2013-09" db="EMBL/GenBank/DDBJ databases">
        <title>Whole genome comparison of six Crocosphaera watsonii strains with differing phenotypes.</title>
        <authorList>
            <person name="Bench S.R."/>
            <person name="Heller P."/>
            <person name="Frank I."/>
            <person name="Arciniega M."/>
            <person name="Shilova I.N."/>
            <person name="Zehr J.P."/>
        </authorList>
    </citation>
    <scope>NUCLEOTIDE SEQUENCE [LARGE SCALE GENOMIC DNA]</scope>
    <source>
        <strain evidence="1 2">WH 0401</strain>
    </source>
</reference>
<accession>T2JBL3</accession>
<dbReference type="AlphaFoldDB" id="T2JBL3"/>
<name>T2JBL3_CROWT</name>
<sequence length="51" mass="6373">MLIVDALRIKRDKRSSTVDQWWELRKQEQVNTIRIEQKMQKIYKVSFPYLY</sequence>
<dbReference type="Proteomes" id="UP000018198">
    <property type="component" value="Unassembled WGS sequence"/>
</dbReference>
<evidence type="ECO:0000313" key="1">
    <source>
        <dbReference type="EMBL" id="CCQ62541.1"/>
    </source>
</evidence>
<dbReference type="GO" id="GO:0016301">
    <property type="term" value="F:kinase activity"/>
    <property type="evidence" value="ECO:0007669"/>
    <property type="project" value="UniProtKB-KW"/>
</dbReference>
<gene>
    <name evidence="1" type="ORF">CWATWH0401_1018</name>
</gene>
<comment type="caution">
    <text evidence="1">The sequence shown here is derived from an EMBL/GenBank/DDBJ whole genome shotgun (WGS) entry which is preliminary data.</text>
</comment>
<keyword evidence="1" id="KW-0808">Transferase</keyword>
<protein>
    <submittedName>
        <fullName evidence="1">Protein kinase</fullName>
    </submittedName>
</protein>
<dbReference type="EMBL" id="CAQM01000525">
    <property type="protein sequence ID" value="CCQ62541.1"/>
    <property type="molecule type" value="Genomic_DNA"/>
</dbReference>
<evidence type="ECO:0000313" key="2">
    <source>
        <dbReference type="Proteomes" id="UP000018198"/>
    </source>
</evidence>
<proteinExistence type="predicted"/>